<dbReference type="InterPro" id="IPR013328">
    <property type="entry name" value="6PGD_dom2"/>
</dbReference>
<feature type="domain" description="3-hydroxyacyl-CoA dehydrogenase NAD binding" evidence="4">
    <location>
        <begin position="9"/>
        <end position="185"/>
    </location>
</feature>
<dbReference type="PROSITE" id="PS00067">
    <property type="entry name" value="3HCDH"/>
    <property type="match status" value="1"/>
</dbReference>
<comment type="similarity">
    <text evidence="1">Belongs to the 3-hydroxyacyl-CoA dehydrogenase family.</text>
</comment>
<dbReference type="InterPro" id="IPR006176">
    <property type="entry name" value="3-OHacyl-CoA_DH_NAD-bd"/>
</dbReference>
<evidence type="ECO:0000256" key="1">
    <source>
        <dbReference type="ARBA" id="ARBA00009463"/>
    </source>
</evidence>
<name>A0A1I6YH60_9BURK</name>
<dbReference type="PANTHER" id="PTHR48075:SF1">
    <property type="entry name" value="LAMBDA-CRYSTALLIN HOMOLOG"/>
    <property type="match status" value="1"/>
</dbReference>
<sequence>MQVTKQTLTVGIVGAGIIGCSWATVWARAGHRVAIFDSNAAVLERVFEHLTRHIRDSERVGQEFHPGLESRVTLHLELKDAVAHADFVQESVAEDLEIKRDLFQRLDRLTRPEAILASSTSAIPMSKFTEDLERRQRCLIVHPATPPHTLPATEVVPAPWTDRAVVERTLGLLKDVGQSPVLVKNEHPGFAMNRLQGALLIEMFRLIEAGVITASDADTLVTDGFALRWAVLGPIEAIDLNADGGIEEYLGRYGDIYDRMAQEKHETGRLMAPSLVDGLVKQLREQLPLEQIDIKRSWRDQRIAMLKRLLTKKGNDA</sequence>
<dbReference type="Pfam" id="PF00725">
    <property type="entry name" value="3HCDH"/>
    <property type="match status" value="1"/>
</dbReference>
<dbReference type="AlphaFoldDB" id="A0A1I6YH60"/>
<feature type="domain" description="3-hydroxyacyl-CoA dehydrogenase C-terminal" evidence="3">
    <location>
        <begin position="189"/>
        <end position="254"/>
    </location>
</feature>
<gene>
    <name evidence="5" type="ORF">SAMN05192563_1001486</name>
</gene>
<evidence type="ECO:0000256" key="2">
    <source>
        <dbReference type="ARBA" id="ARBA00023002"/>
    </source>
</evidence>
<keyword evidence="2" id="KW-0560">Oxidoreductase</keyword>
<dbReference type="GO" id="GO:0070403">
    <property type="term" value="F:NAD+ binding"/>
    <property type="evidence" value="ECO:0007669"/>
    <property type="project" value="InterPro"/>
</dbReference>
<dbReference type="InterPro" id="IPR036291">
    <property type="entry name" value="NAD(P)-bd_dom_sf"/>
</dbReference>
<evidence type="ECO:0000313" key="5">
    <source>
        <dbReference type="EMBL" id="SFT49584.1"/>
    </source>
</evidence>
<evidence type="ECO:0000259" key="3">
    <source>
        <dbReference type="Pfam" id="PF00725"/>
    </source>
</evidence>
<evidence type="ECO:0000313" key="6">
    <source>
        <dbReference type="Proteomes" id="UP000198844"/>
    </source>
</evidence>
<dbReference type="GO" id="GO:0006631">
    <property type="term" value="P:fatty acid metabolic process"/>
    <property type="evidence" value="ECO:0007669"/>
    <property type="project" value="InterPro"/>
</dbReference>
<organism evidence="5 6">
    <name type="scientific">Paraburkholderia aspalathi</name>
    <dbReference type="NCBI Taxonomy" id="1324617"/>
    <lineage>
        <taxon>Bacteria</taxon>
        <taxon>Pseudomonadati</taxon>
        <taxon>Pseudomonadota</taxon>
        <taxon>Betaproteobacteria</taxon>
        <taxon>Burkholderiales</taxon>
        <taxon>Burkholderiaceae</taxon>
        <taxon>Paraburkholderia</taxon>
    </lineage>
</organism>
<dbReference type="InterPro" id="IPR008927">
    <property type="entry name" value="6-PGluconate_DH-like_C_sf"/>
</dbReference>
<dbReference type="GO" id="GO:0050104">
    <property type="term" value="F:L-gulonate 3-dehydrogenase activity"/>
    <property type="evidence" value="ECO:0007669"/>
    <property type="project" value="TreeGrafter"/>
</dbReference>
<dbReference type="PROSITE" id="PS51257">
    <property type="entry name" value="PROKAR_LIPOPROTEIN"/>
    <property type="match status" value="1"/>
</dbReference>
<dbReference type="Gene3D" id="1.10.1040.10">
    <property type="entry name" value="N-(1-d-carboxylethyl)-l-norvaline Dehydrogenase, domain 2"/>
    <property type="match status" value="1"/>
</dbReference>
<dbReference type="Proteomes" id="UP000198844">
    <property type="component" value="Unassembled WGS sequence"/>
</dbReference>
<protein>
    <submittedName>
        <fullName evidence="5">3-hydroxyacyl-CoA dehydrogenase</fullName>
    </submittedName>
</protein>
<accession>A0A1I6YH60</accession>
<dbReference type="RefSeq" id="WP_244179219.1">
    <property type="nucleotide sequence ID" value="NZ_FPBH01000001.1"/>
</dbReference>
<dbReference type="EMBL" id="FPBH01000001">
    <property type="protein sequence ID" value="SFT49584.1"/>
    <property type="molecule type" value="Genomic_DNA"/>
</dbReference>
<dbReference type="Pfam" id="PF02737">
    <property type="entry name" value="3HCDH_N"/>
    <property type="match status" value="1"/>
</dbReference>
<dbReference type="InterPro" id="IPR006180">
    <property type="entry name" value="3-OHacyl-CoA_DH_CS"/>
</dbReference>
<reference evidence="5 6" key="1">
    <citation type="submission" date="2016-10" db="EMBL/GenBank/DDBJ databases">
        <authorList>
            <person name="de Groot N.N."/>
        </authorList>
    </citation>
    <scope>NUCLEOTIDE SEQUENCE [LARGE SCALE GENOMIC DNA]</scope>
    <source>
        <strain evidence="5 6">LMG 27731</strain>
    </source>
</reference>
<dbReference type="PANTHER" id="PTHR48075">
    <property type="entry name" value="3-HYDROXYACYL-COA DEHYDROGENASE FAMILY PROTEIN"/>
    <property type="match status" value="1"/>
</dbReference>
<dbReference type="InterPro" id="IPR006108">
    <property type="entry name" value="3HC_DH_C"/>
</dbReference>
<dbReference type="SUPFAM" id="SSF48179">
    <property type="entry name" value="6-phosphogluconate dehydrogenase C-terminal domain-like"/>
    <property type="match status" value="1"/>
</dbReference>
<evidence type="ECO:0000259" key="4">
    <source>
        <dbReference type="Pfam" id="PF02737"/>
    </source>
</evidence>
<dbReference type="SUPFAM" id="SSF51735">
    <property type="entry name" value="NAD(P)-binding Rossmann-fold domains"/>
    <property type="match status" value="1"/>
</dbReference>
<proteinExistence type="inferred from homology"/>
<dbReference type="Gene3D" id="3.40.50.720">
    <property type="entry name" value="NAD(P)-binding Rossmann-like Domain"/>
    <property type="match status" value="1"/>
</dbReference>
<dbReference type="NCBIfam" id="NF004783">
    <property type="entry name" value="PRK06129.1"/>
    <property type="match status" value="1"/>
</dbReference>